<name>A0A0A8ZAJ9_ARUDO</name>
<reference evidence="1" key="2">
    <citation type="journal article" date="2015" name="Data Brief">
        <title>Shoot transcriptome of the giant reed, Arundo donax.</title>
        <authorList>
            <person name="Barrero R.A."/>
            <person name="Guerrero F.D."/>
            <person name="Moolhuijzen P."/>
            <person name="Goolsby J.A."/>
            <person name="Tidwell J."/>
            <person name="Bellgard S.E."/>
            <person name="Bellgard M.I."/>
        </authorList>
    </citation>
    <scope>NUCLEOTIDE SEQUENCE</scope>
    <source>
        <tissue evidence="1">Shoot tissue taken approximately 20 cm above the soil surface</tissue>
    </source>
</reference>
<reference evidence="1" key="1">
    <citation type="submission" date="2014-09" db="EMBL/GenBank/DDBJ databases">
        <authorList>
            <person name="Magalhaes I.L.F."/>
            <person name="Oliveira U."/>
            <person name="Santos F.R."/>
            <person name="Vidigal T.H.D.A."/>
            <person name="Brescovit A.D."/>
            <person name="Santos A.J."/>
        </authorList>
    </citation>
    <scope>NUCLEOTIDE SEQUENCE</scope>
    <source>
        <tissue evidence="1">Shoot tissue taken approximately 20 cm above the soil surface</tissue>
    </source>
</reference>
<evidence type="ECO:0000313" key="1">
    <source>
        <dbReference type="EMBL" id="JAD33750.1"/>
    </source>
</evidence>
<accession>A0A0A8ZAJ9</accession>
<sequence>MFNQLFCCFGFFLLGALY</sequence>
<organism evidence="1">
    <name type="scientific">Arundo donax</name>
    <name type="common">Giant reed</name>
    <name type="synonym">Donax arundinaceus</name>
    <dbReference type="NCBI Taxonomy" id="35708"/>
    <lineage>
        <taxon>Eukaryota</taxon>
        <taxon>Viridiplantae</taxon>
        <taxon>Streptophyta</taxon>
        <taxon>Embryophyta</taxon>
        <taxon>Tracheophyta</taxon>
        <taxon>Spermatophyta</taxon>
        <taxon>Magnoliopsida</taxon>
        <taxon>Liliopsida</taxon>
        <taxon>Poales</taxon>
        <taxon>Poaceae</taxon>
        <taxon>PACMAD clade</taxon>
        <taxon>Arundinoideae</taxon>
        <taxon>Arundineae</taxon>
        <taxon>Arundo</taxon>
    </lineage>
</organism>
<proteinExistence type="predicted"/>
<protein>
    <submittedName>
        <fullName evidence="1">Uncharacterized protein</fullName>
    </submittedName>
</protein>
<dbReference type="AlphaFoldDB" id="A0A0A8ZAJ9"/>
<dbReference type="EMBL" id="GBRH01264145">
    <property type="protein sequence ID" value="JAD33750.1"/>
    <property type="molecule type" value="Transcribed_RNA"/>
</dbReference>